<dbReference type="PANTHER" id="PTHR43119">
    <property type="entry name" value="ABC TRANSPORT PROTEIN ATP-BINDING COMPONENT-RELATED"/>
    <property type="match status" value="1"/>
</dbReference>
<protein>
    <submittedName>
        <fullName evidence="6">Glutamine transport ATP-binding protein GlnQ</fullName>
    </submittedName>
</protein>
<dbReference type="InterPro" id="IPR027417">
    <property type="entry name" value="P-loop_NTPase"/>
</dbReference>
<evidence type="ECO:0000256" key="1">
    <source>
        <dbReference type="ARBA" id="ARBA00022475"/>
    </source>
</evidence>
<organism evidence="6 7">
    <name type="scientific">Pandoraea captiosa</name>
    <dbReference type="NCBI Taxonomy" id="2508302"/>
    <lineage>
        <taxon>Bacteria</taxon>
        <taxon>Pseudomonadati</taxon>
        <taxon>Pseudomonadota</taxon>
        <taxon>Betaproteobacteria</taxon>
        <taxon>Burkholderiales</taxon>
        <taxon>Burkholderiaceae</taxon>
        <taxon>Pandoraea</taxon>
    </lineage>
</organism>
<dbReference type="SUPFAM" id="SSF52540">
    <property type="entry name" value="P-loop containing nucleoside triphosphate hydrolases"/>
    <property type="match status" value="1"/>
</dbReference>
<feature type="domain" description="ABC transporter" evidence="5">
    <location>
        <begin position="16"/>
        <end position="241"/>
    </location>
</feature>
<keyword evidence="4 6" id="KW-0067">ATP-binding</keyword>
<keyword evidence="7" id="KW-1185">Reference proteome</keyword>
<dbReference type="EMBL" id="CABPSQ010000018">
    <property type="protein sequence ID" value="VVE75926.1"/>
    <property type="molecule type" value="Genomic_DNA"/>
</dbReference>
<dbReference type="InterPro" id="IPR003593">
    <property type="entry name" value="AAA+_ATPase"/>
</dbReference>
<proteinExistence type="predicted"/>
<evidence type="ECO:0000256" key="2">
    <source>
        <dbReference type="ARBA" id="ARBA00022519"/>
    </source>
</evidence>
<keyword evidence="2" id="KW-0997">Cell inner membrane</keyword>
<dbReference type="GO" id="GO:0005524">
    <property type="term" value="F:ATP binding"/>
    <property type="evidence" value="ECO:0007669"/>
    <property type="project" value="UniProtKB-KW"/>
</dbReference>
<dbReference type="RefSeq" id="WP_246190433.1">
    <property type="nucleotide sequence ID" value="NZ_CABPSQ010000018.1"/>
</dbReference>
<dbReference type="PROSITE" id="PS50893">
    <property type="entry name" value="ABC_TRANSPORTER_2"/>
    <property type="match status" value="1"/>
</dbReference>
<gene>
    <name evidence="6" type="primary">glnQ_4</name>
    <name evidence="6" type="ORF">PCA31118_05095</name>
</gene>
<dbReference type="Pfam" id="PF00005">
    <property type="entry name" value="ABC_tran"/>
    <property type="match status" value="1"/>
</dbReference>
<evidence type="ECO:0000256" key="4">
    <source>
        <dbReference type="ARBA" id="ARBA00022840"/>
    </source>
</evidence>
<dbReference type="SMART" id="SM00382">
    <property type="entry name" value="AAA"/>
    <property type="match status" value="1"/>
</dbReference>
<keyword evidence="1" id="KW-1003">Cell membrane</keyword>
<name>A0A5E5ASG9_9BURK</name>
<keyword evidence="2" id="KW-0472">Membrane</keyword>
<dbReference type="AlphaFoldDB" id="A0A5E5ASG9"/>
<dbReference type="InterPro" id="IPR003439">
    <property type="entry name" value="ABC_transporter-like_ATP-bd"/>
</dbReference>
<dbReference type="Proteomes" id="UP000414136">
    <property type="component" value="Unassembled WGS sequence"/>
</dbReference>
<dbReference type="GO" id="GO:0016887">
    <property type="term" value="F:ATP hydrolysis activity"/>
    <property type="evidence" value="ECO:0007669"/>
    <property type="project" value="InterPro"/>
</dbReference>
<evidence type="ECO:0000313" key="7">
    <source>
        <dbReference type="Proteomes" id="UP000414136"/>
    </source>
</evidence>
<dbReference type="Gene3D" id="3.40.50.300">
    <property type="entry name" value="P-loop containing nucleotide triphosphate hydrolases"/>
    <property type="match status" value="1"/>
</dbReference>
<evidence type="ECO:0000313" key="6">
    <source>
        <dbReference type="EMBL" id="VVE75926.1"/>
    </source>
</evidence>
<keyword evidence="3" id="KW-0547">Nucleotide-binding</keyword>
<evidence type="ECO:0000256" key="3">
    <source>
        <dbReference type="ARBA" id="ARBA00022741"/>
    </source>
</evidence>
<evidence type="ECO:0000259" key="5">
    <source>
        <dbReference type="PROSITE" id="PS50893"/>
    </source>
</evidence>
<dbReference type="PANTHER" id="PTHR43119:SF1">
    <property type="entry name" value="ABC TRANSPORTER DOMAIN-CONTAINING PROTEIN"/>
    <property type="match status" value="1"/>
</dbReference>
<sequence>MTKKFGDMPGEAASIIEARGISRMDAQRNARLIAETDFELRAGERVTISGPSGAGKSVILRALGMLDSVDSGELRWRGRKVTRNDVPLYRRHIAYVRQRPAMIDGTVADNLRLPYGFAAYRDVQFDERRAETLADQAGRGDGFLERNVRDLSGGEAQIVALMRVLQLSPDVLLLDEPTAALDPESARAVELLVTQWFEAGEAARAAVWVSHDPAQAQRVGDLHYTMRAGVLASPSQATTSVPHD</sequence>
<reference evidence="6 7" key="1">
    <citation type="submission" date="2019-08" db="EMBL/GenBank/DDBJ databases">
        <authorList>
            <person name="Peeters C."/>
        </authorList>
    </citation>
    <scope>NUCLEOTIDE SEQUENCE [LARGE SCALE GENOMIC DNA]</scope>
    <source>
        <strain evidence="6 7">LMG 31118</strain>
    </source>
</reference>
<accession>A0A5E5ASG9</accession>